<reference evidence="2" key="1">
    <citation type="submission" date="2020-08" db="EMBL/GenBank/DDBJ databases">
        <title>Multicomponent nature underlies the extraordinary mechanical properties of spider dragline silk.</title>
        <authorList>
            <person name="Kono N."/>
            <person name="Nakamura H."/>
            <person name="Mori M."/>
            <person name="Yoshida Y."/>
            <person name="Ohtoshi R."/>
            <person name="Malay A.D."/>
            <person name="Moran D.A.P."/>
            <person name="Tomita M."/>
            <person name="Numata K."/>
            <person name="Arakawa K."/>
        </authorList>
    </citation>
    <scope>NUCLEOTIDE SEQUENCE</scope>
</reference>
<comment type="caution">
    <text evidence="2">The sequence shown here is derived from an EMBL/GenBank/DDBJ whole genome shotgun (WGS) entry which is preliminary data.</text>
</comment>
<proteinExistence type="inferred from homology"/>
<sequence>MFENMLPNNLNVYATTAVDSEESSYTCYFDDKKDTYLGNSYSVHWMEDSDQEVLTTETLQKQFKIVEKETIESHMQEFGDMSIVQLPVSEFQGRKDSKPVFVLKVEKDSVRSHDVHIETVKRKLMKSNSEERER</sequence>
<dbReference type="PANTHER" id="PTHR12000">
    <property type="entry name" value="HEMOGLOBINASE FAMILY MEMBER"/>
    <property type="match status" value="1"/>
</dbReference>
<accession>A0A8X6UX08</accession>
<name>A0A8X6UX08_TRICX</name>
<protein>
    <submittedName>
        <fullName evidence="2">Legumain</fullName>
    </submittedName>
</protein>
<dbReference type="Proteomes" id="UP000887159">
    <property type="component" value="Unassembled WGS sequence"/>
</dbReference>
<dbReference type="GO" id="GO:0051603">
    <property type="term" value="P:proteolysis involved in protein catabolic process"/>
    <property type="evidence" value="ECO:0007669"/>
    <property type="project" value="TreeGrafter"/>
</dbReference>
<keyword evidence="3" id="KW-1185">Reference proteome</keyword>
<dbReference type="GO" id="GO:0004197">
    <property type="term" value="F:cysteine-type endopeptidase activity"/>
    <property type="evidence" value="ECO:0007669"/>
    <property type="project" value="TreeGrafter"/>
</dbReference>
<evidence type="ECO:0000313" key="3">
    <source>
        <dbReference type="Proteomes" id="UP000887159"/>
    </source>
</evidence>
<dbReference type="Gene3D" id="3.40.50.1460">
    <property type="match status" value="1"/>
</dbReference>
<dbReference type="PANTHER" id="PTHR12000:SF42">
    <property type="entry name" value="LEGUMAIN"/>
    <property type="match status" value="1"/>
</dbReference>
<organism evidence="2 3">
    <name type="scientific">Trichonephila clavipes</name>
    <name type="common">Golden silk orbweaver</name>
    <name type="synonym">Nephila clavipes</name>
    <dbReference type="NCBI Taxonomy" id="2585209"/>
    <lineage>
        <taxon>Eukaryota</taxon>
        <taxon>Metazoa</taxon>
        <taxon>Ecdysozoa</taxon>
        <taxon>Arthropoda</taxon>
        <taxon>Chelicerata</taxon>
        <taxon>Arachnida</taxon>
        <taxon>Araneae</taxon>
        <taxon>Araneomorphae</taxon>
        <taxon>Entelegynae</taxon>
        <taxon>Araneoidea</taxon>
        <taxon>Nephilidae</taxon>
        <taxon>Trichonephila</taxon>
    </lineage>
</organism>
<gene>
    <name evidence="2" type="primary">LGMN</name>
    <name evidence="2" type="ORF">TNCV_3168041</name>
</gene>
<dbReference type="Pfam" id="PF01650">
    <property type="entry name" value="Peptidase_C13"/>
    <property type="match status" value="1"/>
</dbReference>
<dbReference type="InterPro" id="IPR001096">
    <property type="entry name" value="Peptidase_C13"/>
</dbReference>
<evidence type="ECO:0000313" key="2">
    <source>
        <dbReference type="EMBL" id="GFX90973.1"/>
    </source>
</evidence>
<dbReference type="EMBL" id="BMAU01021105">
    <property type="protein sequence ID" value="GFX90973.1"/>
    <property type="molecule type" value="Genomic_DNA"/>
</dbReference>
<dbReference type="GO" id="GO:0005773">
    <property type="term" value="C:vacuole"/>
    <property type="evidence" value="ECO:0007669"/>
    <property type="project" value="GOC"/>
</dbReference>
<evidence type="ECO:0000256" key="1">
    <source>
        <dbReference type="ARBA" id="ARBA00009941"/>
    </source>
</evidence>
<dbReference type="AlphaFoldDB" id="A0A8X6UX08"/>
<dbReference type="GO" id="GO:0006624">
    <property type="term" value="P:vacuolar protein processing"/>
    <property type="evidence" value="ECO:0007669"/>
    <property type="project" value="TreeGrafter"/>
</dbReference>
<comment type="similarity">
    <text evidence="1">Belongs to the peptidase C13 family.</text>
</comment>